<dbReference type="KEGG" id="apb:SAR116_0384"/>
<name>D5BQR3_PUNMI</name>
<gene>
    <name evidence="1" type="ordered locus">SAR116_0384</name>
</gene>
<dbReference type="Proteomes" id="UP000007460">
    <property type="component" value="Chromosome"/>
</dbReference>
<sequence length="46" mass="5267">MDIDAGKRASDMRSRCQTWAALDDISQSSEIYWNEVGFLRYKSGHA</sequence>
<keyword evidence="2" id="KW-1185">Reference proteome</keyword>
<evidence type="ECO:0000313" key="1">
    <source>
        <dbReference type="EMBL" id="ADE38627.1"/>
    </source>
</evidence>
<reference evidence="1 2" key="1">
    <citation type="journal article" date="2010" name="J. Bacteriol.">
        <title>Complete genome sequence of "Candidatus Puniceispirillum marinum" IMCC1322, a representative of the SAR116 clade in the Alphaproteobacteria.</title>
        <authorList>
            <person name="Oh H.M."/>
            <person name="Kwon K.K."/>
            <person name="Kang I."/>
            <person name="Kang S.G."/>
            <person name="Lee J.H."/>
            <person name="Kim S.J."/>
            <person name="Cho J.C."/>
        </authorList>
    </citation>
    <scope>NUCLEOTIDE SEQUENCE [LARGE SCALE GENOMIC DNA]</scope>
    <source>
        <strain evidence="1 2">IMCC1322</strain>
    </source>
</reference>
<accession>D5BQR3</accession>
<protein>
    <submittedName>
        <fullName evidence="1">Uncharacterized protein</fullName>
    </submittedName>
</protein>
<dbReference type="EMBL" id="CP001751">
    <property type="protein sequence ID" value="ADE38627.1"/>
    <property type="molecule type" value="Genomic_DNA"/>
</dbReference>
<organism evidence="1 2">
    <name type="scientific">Puniceispirillum marinum (strain IMCC1322)</name>
    <dbReference type="NCBI Taxonomy" id="488538"/>
    <lineage>
        <taxon>Bacteria</taxon>
        <taxon>Pseudomonadati</taxon>
        <taxon>Pseudomonadota</taxon>
        <taxon>Alphaproteobacteria</taxon>
        <taxon>Candidatus Puniceispirillales</taxon>
        <taxon>Candidatus Puniceispirillaceae</taxon>
        <taxon>Candidatus Puniceispirillum</taxon>
    </lineage>
</organism>
<dbReference type="AlphaFoldDB" id="D5BQR3"/>
<proteinExistence type="predicted"/>
<evidence type="ECO:0000313" key="2">
    <source>
        <dbReference type="Proteomes" id="UP000007460"/>
    </source>
</evidence>
<dbReference type="HOGENOM" id="CLU_3188121_0_0_5"/>